<dbReference type="EMBL" id="CAJVPT010037471">
    <property type="protein sequence ID" value="CAG8717549.1"/>
    <property type="molecule type" value="Genomic_DNA"/>
</dbReference>
<comment type="caution">
    <text evidence="1">The sequence shown here is derived from an EMBL/GenBank/DDBJ whole genome shotgun (WGS) entry which is preliminary data.</text>
</comment>
<feature type="non-terminal residue" evidence="1">
    <location>
        <position position="150"/>
    </location>
</feature>
<reference evidence="1" key="1">
    <citation type="submission" date="2021-06" db="EMBL/GenBank/DDBJ databases">
        <authorList>
            <person name="Kallberg Y."/>
            <person name="Tangrot J."/>
            <person name="Rosling A."/>
        </authorList>
    </citation>
    <scope>NUCLEOTIDE SEQUENCE</scope>
    <source>
        <strain evidence="1">CL356</strain>
    </source>
</reference>
<accession>A0ACA9PMT1</accession>
<evidence type="ECO:0000313" key="1">
    <source>
        <dbReference type="EMBL" id="CAG8717549.1"/>
    </source>
</evidence>
<gene>
    <name evidence="1" type="ORF">ACOLOM_LOCUS10979</name>
</gene>
<proteinExistence type="predicted"/>
<evidence type="ECO:0000313" key="2">
    <source>
        <dbReference type="Proteomes" id="UP000789525"/>
    </source>
</evidence>
<organism evidence="1 2">
    <name type="scientific">Acaulospora colombiana</name>
    <dbReference type="NCBI Taxonomy" id="27376"/>
    <lineage>
        <taxon>Eukaryota</taxon>
        <taxon>Fungi</taxon>
        <taxon>Fungi incertae sedis</taxon>
        <taxon>Mucoromycota</taxon>
        <taxon>Glomeromycotina</taxon>
        <taxon>Glomeromycetes</taxon>
        <taxon>Diversisporales</taxon>
        <taxon>Acaulosporaceae</taxon>
        <taxon>Acaulospora</taxon>
    </lineage>
</organism>
<protein>
    <submittedName>
        <fullName evidence="1">6638_t:CDS:1</fullName>
    </submittedName>
</protein>
<sequence length="150" mass="16466">MPPRLGRTQLRVQNPDNDSGSSEGDSDQDTRYYANRGVNGVGHLKLRVPLSPASTGNNTLQSLAIQTPVSPLPLSNSLPSHSHIDNIPMHFNRSHERRPSDTQRPFPNPTADQPRVIKVLASSDGGERWATVDLADARSALLIKERLFAK</sequence>
<name>A0ACA9PMT1_9GLOM</name>
<dbReference type="Proteomes" id="UP000789525">
    <property type="component" value="Unassembled WGS sequence"/>
</dbReference>
<keyword evidence="2" id="KW-1185">Reference proteome</keyword>